<dbReference type="Proteomes" id="UP000264006">
    <property type="component" value="Chromosome"/>
</dbReference>
<organism evidence="6 7">
    <name type="scientific">Euzebya pacifica</name>
    <dbReference type="NCBI Taxonomy" id="1608957"/>
    <lineage>
        <taxon>Bacteria</taxon>
        <taxon>Bacillati</taxon>
        <taxon>Actinomycetota</taxon>
        <taxon>Nitriliruptoria</taxon>
        <taxon>Euzebyales</taxon>
    </lineage>
</organism>
<evidence type="ECO:0000256" key="2">
    <source>
        <dbReference type="SAM" id="MobiDB-lite"/>
    </source>
</evidence>
<dbReference type="PANTHER" id="PTHR35936:SF17">
    <property type="entry name" value="ARGININE-BINDING EXTRACELLULAR PROTEIN ARTP"/>
    <property type="match status" value="1"/>
</dbReference>
<evidence type="ECO:0000256" key="3">
    <source>
        <dbReference type="SAM" id="SignalP"/>
    </source>
</evidence>
<evidence type="ECO:0000259" key="4">
    <source>
        <dbReference type="SMART" id="SM00062"/>
    </source>
</evidence>
<dbReference type="SUPFAM" id="SSF53850">
    <property type="entry name" value="Periplasmic binding protein-like II"/>
    <property type="match status" value="1"/>
</dbReference>
<feature type="domain" description="Solute-binding protein family 3/N-terminal" evidence="4">
    <location>
        <begin position="68"/>
        <end position="291"/>
    </location>
</feature>
<dbReference type="Gene3D" id="3.40.190.10">
    <property type="entry name" value="Periplasmic binding protein-like II"/>
    <property type="match status" value="2"/>
</dbReference>
<dbReference type="SMART" id="SM00079">
    <property type="entry name" value="PBPe"/>
    <property type="match status" value="1"/>
</dbReference>
<gene>
    <name evidence="6" type="ORF">DVS28_a2352</name>
</gene>
<feature type="chain" id="PRO_5016782058" evidence="3">
    <location>
        <begin position="22"/>
        <end position="291"/>
    </location>
</feature>
<keyword evidence="7" id="KW-1185">Reference proteome</keyword>
<dbReference type="SMART" id="SM00062">
    <property type="entry name" value="PBPb"/>
    <property type="match status" value="1"/>
</dbReference>
<keyword evidence="1 3" id="KW-0732">Signal</keyword>
<name>A0A346XXT6_9ACTN</name>
<dbReference type="InterPro" id="IPR001320">
    <property type="entry name" value="Iontro_rcpt_C"/>
</dbReference>
<dbReference type="AlphaFoldDB" id="A0A346XXT6"/>
<feature type="region of interest" description="Disordered" evidence="2">
    <location>
        <begin position="26"/>
        <end position="60"/>
    </location>
</feature>
<evidence type="ECO:0000313" key="6">
    <source>
        <dbReference type="EMBL" id="AXV07033.1"/>
    </source>
</evidence>
<reference evidence="6 7" key="1">
    <citation type="submission" date="2018-09" db="EMBL/GenBank/DDBJ databases">
        <title>Complete genome sequence of Euzebya sp. DY32-46 isolated from seawater of Pacific Ocean.</title>
        <authorList>
            <person name="Xu L."/>
            <person name="Wu Y.-H."/>
            <person name="Xu X.-W."/>
        </authorList>
    </citation>
    <scope>NUCLEOTIDE SEQUENCE [LARGE SCALE GENOMIC DNA]</scope>
    <source>
        <strain evidence="6 7">DY32-46</strain>
    </source>
</reference>
<dbReference type="KEGG" id="euz:DVS28_a2352"/>
<protein>
    <submittedName>
        <fullName evidence="6">Glutamine ABC transporter, periplasmic glutamine-binding protein</fullName>
    </submittedName>
</protein>
<feature type="compositionally biased region" description="Acidic residues" evidence="2">
    <location>
        <begin position="45"/>
        <end position="54"/>
    </location>
</feature>
<feature type="signal peptide" evidence="3">
    <location>
        <begin position="1"/>
        <end position="21"/>
    </location>
</feature>
<sequence>MSLARALRVLAAAMILALALAACSSDDSTETDDASGSATSTADEAAGDDEEAAEEAAPADLTLVSEGNLTVCTEAPYAPFEVEDPDSDTGFGGFDIDIVDEVATRLGLELAVINTGFDALTSGTAMASGTCDMAISAMTITEEREENIDFSDPYYNAAQSLMVPADSGITALADVEGRLGVQSGTTGEAYATENAPDTAELVAFDAGADLFTALAANDIVGILQDLPVNIDRAQQDDSLSVVETYETDEEYGMAFEQDANPELIEAINGALSAMREDGTYDTIYDSYFSES</sequence>
<dbReference type="GO" id="GO:0016020">
    <property type="term" value="C:membrane"/>
    <property type="evidence" value="ECO:0007669"/>
    <property type="project" value="InterPro"/>
</dbReference>
<dbReference type="GO" id="GO:0015276">
    <property type="term" value="F:ligand-gated monoatomic ion channel activity"/>
    <property type="evidence" value="ECO:0007669"/>
    <property type="project" value="InterPro"/>
</dbReference>
<dbReference type="Pfam" id="PF00497">
    <property type="entry name" value="SBP_bac_3"/>
    <property type="match status" value="1"/>
</dbReference>
<dbReference type="InterPro" id="IPR001638">
    <property type="entry name" value="Solute-binding_3/MltF_N"/>
</dbReference>
<accession>A0A346XXT6</accession>
<dbReference type="RefSeq" id="WP_216826570.1">
    <property type="nucleotide sequence ID" value="NZ_CP031165.1"/>
</dbReference>
<feature type="domain" description="Ionotropic glutamate receptor C-terminal" evidence="5">
    <location>
        <begin position="68"/>
        <end position="290"/>
    </location>
</feature>
<dbReference type="PROSITE" id="PS51257">
    <property type="entry name" value="PROKAR_LIPOPROTEIN"/>
    <property type="match status" value="1"/>
</dbReference>
<dbReference type="EMBL" id="CP031165">
    <property type="protein sequence ID" value="AXV07033.1"/>
    <property type="molecule type" value="Genomic_DNA"/>
</dbReference>
<feature type="compositionally biased region" description="Low complexity" evidence="2">
    <location>
        <begin position="34"/>
        <end position="44"/>
    </location>
</feature>
<dbReference type="PANTHER" id="PTHR35936">
    <property type="entry name" value="MEMBRANE-BOUND LYTIC MUREIN TRANSGLYCOSYLASE F"/>
    <property type="match status" value="1"/>
</dbReference>
<proteinExistence type="predicted"/>
<evidence type="ECO:0000259" key="5">
    <source>
        <dbReference type="SMART" id="SM00079"/>
    </source>
</evidence>
<evidence type="ECO:0000256" key="1">
    <source>
        <dbReference type="ARBA" id="ARBA00022729"/>
    </source>
</evidence>
<evidence type="ECO:0000313" key="7">
    <source>
        <dbReference type="Proteomes" id="UP000264006"/>
    </source>
</evidence>